<organism evidence="6 7">
    <name type="scientific">Gigaspora margarita</name>
    <dbReference type="NCBI Taxonomy" id="4874"/>
    <lineage>
        <taxon>Eukaryota</taxon>
        <taxon>Fungi</taxon>
        <taxon>Fungi incertae sedis</taxon>
        <taxon>Mucoromycota</taxon>
        <taxon>Glomeromycotina</taxon>
        <taxon>Glomeromycetes</taxon>
        <taxon>Diversisporales</taxon>
        <taxon>Gigasporaceae</taxon>
        <taxon>Gigaspora</taxon>
    </lineage>
</organism>
<sequence>MGAGTSGCVLARELIHSIPNIRILVLEAGGPDANSNEAIMIVVVNVEKIDYSITKFRKLSKEVVKERFHCPRGKVWGGSSSLNSMIYKRVQAKEYNDWAAQGPEYKIWDLYHCLEAFKALENNSREKSDENFKKFHGFNGLLHVQGNLNGNYDVISGLVDVAKNLGIPYNDDLTPTMKDGDSYLKDTLKKVELCPDSESNDFRKVAVICKELLVGRNLMDHPFCPVVAKSIPNTVHYWSSGPEIGIIHKANVEGKIPCNYDFFDENPDLRISGMFLLRQSLF</sequence>
<feature type="domain" description="Glucose-methanol-choline oxidoreductase N-terminal" evidence="5">
    <location>
        <begin position="36"/>
        <end position="180"/>
    </location>
</feature>
<keyword evidence="4" id="KW-0274">FAD</keyword>
<dbReference type="EMBL" id="CAJVQB010008311">
    <property type="protein sequence ID" value="CAG8717091.1"/>
    <property type="molecule type" value="Genomic_DNA"/>
</dbReference>
<evidence type="ECO:0000256" key="3">
    <source>
        <dbReference type="ARBA" id="ARBA00022630"/>
    </source>
</evidence>
<dbReference type="PANTHER" id="PTHR11552:SF147">
    <property type="entry name" value="CHOLINE DEHYDROGENASE, MITOCHONDRIAL"/>
    <property type="match status" value="1"/>
</dbReference>
<dbReference type="Gene3D" id="3.50.50.60">
    <property type="entry name" value="FAD/NAD(P)-binding domain"/>
    <property type="match status" value="1"/>
</dbReference>
<dbReference type="SUPFAM" id="SSF51905">
    <property type="entry name" value="FAD/NAD(P)-binding domain"/>
    <property type="match status" value="1"/>
</dbReference>
<reference evidence="6 7" key="1">
    <citation type="submission" date="2021-06" db="EMBL/GenBank/DDBJ databases">
        <authorList>
            <person name="Kallberg Y."/>
            <person name="Tangrot J."/>
            <person name="Rosling A."/>
        </authorList>
    </citation>
    <scope>NUCLEOTIDE SEQUENCE [LARGE SCALE GENOMIC DNA]</scope>
    <source>
        <strain evidence="6 7">120-4 pot B 10/14</strain>
    </source>
</reference>
<dbReference type="Proteomes" id="UP000789901">
    <property type="component" value="Unassembled WGS sequence"/>
</dbReference>
<dbReference type="InterPro" id="IPR012132">
    <property type="entry name" value="GMC_OxRdtase"/>
</dbReference>
<accession>A0ABN7V3H1</accession>
<gene>
    <name evidence="6" type="ORF">GMARGA_LOCUS13217</name>
</gene>
<dbReference type="InterPro" id="IPR036188">
    <property type="entry name" value="FAD/NAD-bd_sf"/>
</dbReference>
<dbReference type="InterPro" id="IPR000172">
    <property type="entry name" value="GMC_OxRdtase_N"/>
</dbReference>
<comment type="cofactor">
    <cofactor evidence="1">
        <name>FAD</name>
        <dbReference type="ChEBI" id="CHEBI:57692"/>
    </cofactor>
</comment>
<keyword evidence="3" id="KW-0285">Flavoprotein</keyword>
<protein>
    <submittedName>
        <fullName evidence="6">35231_t:CDS:1</fullName>
    </submittedName>
</protein>
<keyword evidence="7" id="KW-1185">Reference proteome</keyword>
<feature type="non-terminal residue" evidence="6">
    <location>
        <position position="282"/>
    </location>
</feature>
<name>A0ABN7V3H1_GIGMA</name>
<comment type="caution">
    <text evidence="6">The sequence shown here is derived from an EMBL/GenBank/DDBJ whole genome shotgun (WGS) entry which is preliminary data.</text>
</comment>
<evidence type="ECO:0000256" key="2">
    <source>
        <dbReference type="ARBA" id="ARBA00010790"/>
    </source>
</evidence>
<comment type="similarity">
    <text evidence="2">Belongs to the GMC oxidoreductase family.</text>
</comment>
<dbReference type="PANTHER" id="PTHR11552">
    <property type="entry name" value="GLUCOSE-METHANOL-CHOLINE GMC OXIDOREDUCTASE"/>
    <property type="match status" value="1"/>
</dbReference>
<evidence type="ECO:0000256" key="1">
    <source>
        <dbReference type="ARBA" id="ARBA00001974"/>
    </source>
</evidence>
<evidence type="ECO:0000313" key="7">
    <source>
        <dbReference type="Proteomes" id="UP000789901"/>
    </source>
</evidence>
<proteinExistence type="inferred from homology"/>
<evidence type="ECO:0000259" key="5">
    <source>
        <dbReference type="Pfam" id="PF00732"/>
    </source>
</evidence>
<evidence type="ECO:0000256" key="4">
    <source>
        <dbReference type="ARBA" id="ARBA00022827"/>
    </source>
</evidence>
<dbReference type="Pfam" id="PF00732">
    <property type="entry name" value="GMC_oxred_N"/>
    <property type="match status" value="1"/>
</dbReference>
<evidence type="ECO:0000313" key="6">
    <source>
        <dbReference type="EMBL" id="CAG8717091.1"/>
    </source>
</evidence>